<evidence type="ECO:0000313" key="2">
    <source>
        <dbReference type="EMBL" id="NSC27336.1"/>
    </source>
</evidence>
<dbReference type="EMBL" id="QSKY01000024">
    <property type="protein sequence ID" value="RHF01328.1"/>
    <property type="molecule type" value="Genomic_DNA"/>
</dbReference>
<accession>A0A414M0K0</accession>
<reference evidence="2" key="2">
    <citation type="journal article" date="2020" name="Cell Host Microbe">
        <title>Functional and Genomic Variation between Human-Derived Isolates of Lachnospiraceae Reveals Inter- and Intra-Species Diversity.</title>
        <authorList>
            <person name="Sorbara M.T."/>
            <person name="Littmann E.R."/>
            <person name="Fontana E."/>
            <person name="Moody T.U."/>
            <person name="Kohout C.E."/>
            <person name="Gjonbalaj M."/>
            <person name="Eaton V."/>
            <person name="Seok R."/>
            <person name="Leiner I.M."/>
            <person name="Pamer E.G."/>
        </authorList>
    </citation>
    <scope>NUCLEOTIDE SEQUENCE</scope>
    <source>
        <strain evidence="2">MSK.17.79</strain>
    </source>
</reference>
<feature type="domain" description="Helix-turn-helix type 11" evidence="1">
    <location>
        <begin position="9"/>
        <end position="60"/>
    </location>
</feature>
<dbReference type="EMBL" id="JAAILW010000013">
    <property type="protein sequence ID" value="NSC27336.1"/>
    <property type="molecule type" value="Genomic_DNA"/>
</dbReference>
<dbReference type="Pfam" id="PF08279">
    <property type="entry name" value="HTH_11"/>
    <property type="match status" value="1"/>
</dbReference>
<reference evidence="2" key="3">
    <citation type="submission" date="2020-02" db="EMBL/GenBank/DDBJ databases">
        <authorList>
            <person name="Littmann E."/>
            <person name="Sorbara M."/>
        </authorList>
    </citation>
    <scope>NUCLEOTIDE SEQUENCE</scope>
    <source>
        <strain evidence="2">MSK.17.79</strain>
    </source>
</reference>
<sequence>MSIHGVNARQLQIISILKEAKCTNTAELQEELGVSRRTLRTDIAYLKRVYPDKLITHRGRYTGGLEWVE</sequence>
<dbReference type="RefSeq" id="WP_012744479.1">
    <property type="nucleotide sequence ID" value="NZ_JAAILW010000013.1"/>
</dbReference>
<dbReference type="AlphaFoldDB" id="A0A414M0K0"/>
<evidence type="ECO:0000313" key="4">
    <source>
        <dbReference type="Proteomes" id="UP000283501"/>
    </source>
</evidence>
<evidence type="ECO:0000259" key="1">
    <source>
        <dbReference type="Pfam" id="PF08279"/>
    </source>
</evidence>
<organism evidence="3 4">
    <name type="scientific">Agathobacter rectalis</name>
    <dbReference type="NCBI Taxonomy" id="39491"/>
    <lineage>
        <taxon>Bacteria</taxon>
        <taxon>Bacillati</taxon>
        <taxon>Bacillota</taxon>
        <taxon>Clostridia</taxon>
        <taxon>Lachnospirales</taxon>
        <taxon>Lachnospiraceae</taxon>
        <taxon>Agathobacter</taxon>
    </lineage>
</organism>
<dbReference type="InterPro" id="IPR036388">
    <property type="entry name" value="WH-like_DNA-bd_sf"/>
</dbReference>
<reference evidence="3 4" key="1">
    <citation type="submission" date="2018-08" db="EMBL/GenBank/DDBJ databases">
        <title>A genome reference for cultivated species of the human gut microbiota.</title>
        <authorList>
            <person name="Zou Y."/>
            <person name="Xue W."/>
            <person name="Luo G."/>
        </authorList>
    </citation>
    <scope>NUCLEOTIDE SEQUENCE [LARGE SCALE GENOMIC DNA]</scope>
    <source>
        <strain evidence="3 4">AM26-2LB</strain>
    </source>
</reference>
<dbReference type="GeneID" id="41356756"/>
<proteinExistence type="predicted"/>
<dbReference type="InterPro" id="IPR036390">
    <property type="entry name" value="WH_DNA-bd_sf"/>
</dbReference>
<protein>
    <submittedName>
        <fullName evidence="3">HTH domain-containing protein</fullName>
    </submittedName>
</protein>
<dbReference type="Gene3D" id="1.10.10.10">
    <property type="entry name" value="Winged helix-like DNA-binding domain superfamily/Winged helix DNA-binding domain"/>
    <property type="match status" value="1"/>
</dbReference>
<comment type="caution">
    <text evidence="3">The sequence shown here is derived from an EMBL/GenBank/DDBJ whole genome shotgun (WGS) entry which is preliminary data.</text>
</comment>
<dbReference type="Proteomes" id="UP001193670">
    <property type="component" value="Unassembled WGS sequence"/>
</dbReference>
<gene>
    <name evidence="3" type="ORF">DW703_13230</name>
    <name evidence="2" type="ORF">G4319_08230</name>
</gene>
<dbReference type="InterPro" id="IPR013196">
    <property type="entry name" value="HTH_11"/>
</dbReference>
<dbReference type="SUPFAM" id="SSF46785">
    <property type="entry name" value="Winged helix' DNA-binding domain"/>
    <property type="match status" value="1"/>
</dbReference>
<dbReference type="Proteomes" id="UP000283501">
    <property type="component" value="Unassembled WGS sequence"/>
</dbReference>
<evidence type="ECO:0000313" key="3">
    <source>
        <dbReference type="EMBL" id="RHF01328.1"/>
    </source>
</evidence>
<name>A0A414M0K0_9FIRM</name>